<dbReference type="InterPro" id="IPR004533">
    <property type="entry name" value="CDP-diaglyc--ser_O-PTrfase"/>
</dbReference>
<proteinExistence type="inferred from homology"/>
<evidence type="ECO:0000313" key="18">
    <source>
        <dbReference type="Proteomes" id="UP001243420"/>
    </source>
</evidence>
<keyword evidence="11 16" id="KW-0472">Membrane</keyword>
<keyword evidence="9 16" id="KW-1133">Transmembrane helix</keyword>
<evidence type="ECO:0000256" key="7">
    <source>
        <dbReference type="ARBA" id="ARBA00022679"/>
    </source>
</evidence>
<feature type="transmembrane region" description="Helical" evidence="16">
    <location>
        <begin position="103"/>
        <end position="121"/>
    </location>
</feature>
<dbReference type="InterPro" id="IPR000462">
    <property type="entry name" value="CDP-OH_P_trans"/>
</dbReference>
<dbReference type="Pfam" id="PF01066">
    <property type="entry name" value="CDP-OH_P_transf"/>
    <property type="match status" value="1"/>
</dbReference>
<evidence type="ECO:0000256" key="12">
    <source>
        <dbReference type="ARBA" id="ARBA00023209"/>
    </source>
</evidence>
<evidence type="ECO:0000256" key="5">
    <source>
        <dbReference type="ARBA" id="ARBA00017171"/>
    </source>
</evidence>
<dbReference type="RefSeq" id="WP_279966254.1">
    <property type="nucleotide sequence ID" value="NZ_CP122537.1"/>
</dbReference>
<keyword evidence="6" id="KW-0444">Lipid biosynthesis</keyword>
<dbReference type="PANTHER" id="PTHR14269:SF61">
    <property type="entry name" value="CDP-DIACYLGLYCEROL--SERINE O-PHOSPHATIDYLTRANSFERASE"/>
    <property type="match status" value="1"/>
</dbReference>
<keyword evidence="7 15" id="KW-0808">Transferase</keyword>
<dbReference type="PROSITE" id="PS00379">
    <property type="entry name" value="CDP_ALCOHOL_P_TRANSF"/>
    <property type="match status" value="1"/>
</dbReference>
<dbReference type="Gene3D" id="1.20.120.1760">
    <property type="match status" value="1"/>
</dbReference>
<dbReference type="EC" id="2.7.8.8" evidence="4"/>
<evidence type="ECO:0000256" key="3">
    <source>
        <dbReference type="ARBA" id="ARBA00010441"/>
    </source>
</evidence>
<evidence type="ECO:0000256" key="4">
    <source>
        <dbReference type="ARBA" id="ARBA00013174"/>
    </source>
</evidence>
<dbReference type="GO" id="GO:0003882">
    <property type="term" value="F:CDP-diacylglycerol-serine O-phosphatidyltransferase activity"/>
    <property type="evidence" value="ECO:0007669"/>
    <property type="project" value="UniProtKB-EC"/>
</dbReference>
<evidence type="ECO:0000256" key="9">
    <source>
        <dbReference type="ARBA" id="ARBA00022989"/>
    </source>
</evidence>
<keyword evidence="12" id="KW-0594">Phospholipid biosynthesis</keyword>
<name>A0ABY8LGB6_9RHOB</name>
<evidence type="ECO:0000256" key="10">
    <source>
        <dbReference type="ARBA" id="ARBA00023098"/>
    </source>
</evidence>
<feature type="transmembrane region" description="Helical" evidence="16">
    <location>
        <begin position="12"/>
        <end position="36"/>
    </location>
</feature>
<comment type="subcellular location">
    <subcellularLocation>
        <location evidence="2">Endomembrane system</location>
        <topology evidence="2">Multi-pass membrane protein</topology>
    </subcellularLocation>
</comment>
<sequence>MPRVRDRGDGPMPVVMLLPNLVTILGLCFGLTSIRFTFADQFNLAAGLLIFAALLDGMDGLLARRLNAASPFGAELDSLSDFVCFGVAPAMLVYHFGLEGMAGMGWIAALAFAICCCLRLARFNVAAKAETNTKGSFSGVPAPAGAMLGIFPVTLYLSGFADLREVQAVIALWVLGVGALMIARFDTISLKSMKISRDNAVYVLLAAALVIGLMLTRIWVFHVGATFIYVALLAWGPLKKRLG</sequence>
<reference evidence="17 18" key="1">
    <citation type="submission" date="2023-04" db="EMBL/GenBank/DDBJ databases">
        <title>Jannaschia ovalis sp. nov., a marine bacterium isolated from sea tidal flat.</title>
        <authorList>
            <person name="Kwon D.Y."/>
            <person name="Kim J.-J."/>
        </authorList>
    </citation>
    <scope>NUCLEOTIDE SEQUENCE [LARGE SCALE GENOMIC DNA]</scope>
    <source>
        <strain evidence="17 18">GRR-S6-38</strain>
    </source>
</reference>
<comment type="catalytic activity">
    <reaction evidence="1">
        <text>a CDP-1,2-diacyl-sn-glycerol + L-serine = a 1,2-diacyl-sn-glycero-3-phospho-L-serine + CMP + H(+)</text>
        <dbReference type="Rhea" id="RHEA:16913"/>
        <dbReference type="ChEBI" id="CHEBI:15378"/>
        <dbReference type="ChEBI" id="CHEBI:33384"/>
        <dbReference type="ChEBI" id="CHEBI:57262"/>
        <dbReference type="ChEBI" id="CHEBI:58332"/>
        <dbReference type="ChEBI" id="CHEBI:60377"/>
        <dbReference type="EC" id="2.7.8.8"/>
    </reaction>
</comment>
<dbReference type="NCBIfam" id="TIGR00473">
    <property type="entry name" value="pssA"/>
    <property type="match status" value="1"/>
</dbReference>
<dbReference type="InterPro" id="IPR043130">
    <property type="entry name" value="CDP-OH_PTrfase_TM_dom"/>
</dbReference>
<dbReference type="PANTHER" id="PTHR14269">
    <property type="entry name" value="CDP-DIACYLGLYCEROL--GLYCEROL-3-PHOSPHATE 3-PHOSPHATIDYLTRANSFERASE-RELATED"/>
    <property type="match status" value="1"/>
</dbReference>
<keyword evidence="13" id="KW-1208">Phospholipid metabolism</keyword>
<keyword evidence="10" id="KW-0443">Lipid metabolism</keyword>
<evidence type="ECO:0000256" key="16">
    <source>
        <dbReference type="SAM" id="Phobius"/>
    </source>
</evidence>
<feature type="transmembrane region" description="Helical" evidence="16">
    <location>
        <begin position="166"/>
        <end position="187"/>
    </location>
</feature>
<comment type="similarity">
    <text evidence="3 15">Belongs to the CDP-alcohol phosphatidyltransferase class-I family.</text>
</comment>
<evidence type="ECO:0000313" key="17">
    <source>
        <dbReference type="EMBL" id="WGH79395.1"/>
    </source>
</evidence>
<dbReference type="EMBL" id="CP122537">
    <property type="protein sequence ID" value="WGH79395.1"/>
    <property type="molecule type" value="Genomic_DNA"/>
</dbReference>
<feature type="transmembrane region" description="Helical" evidence="16">
    <location>
        <begin position="199"/>
        <end position="215"/>
    </location>
</feature>
<evidence type="ECO:0000256" key="6">
    <source>
        <dbReference type="ARBA" id="ARBA00022516"/>
    </source>
</evidence>
<protein>
    <recommendedName>
        <fullName evidence="5">CDP-diacylglycerol--serine O-phosphatidyltransferase</fullName>
        <ecNumber evidence="4">2.7.8.8</ecNumber>
    </recommendedName>
    <alternativeName>
        <fullName evidence="14">Phosphatidylserine synthase</fullName>
    </alternativeName>
</protein>
<evidence type="ECO:0000256" key="13">
    <source>
        <dbReference type="ARBA" id="ARBA00023264"/>
    </source>
</evidence>
<evidence type="ECO:0000256" key="2">
    <source>
        <dbReference type="ARBA" id="ARBA00004127"/>
    </source>
</evidence>
<feature type="transmembrane region" description="Helical" evidence="16">
    <location>
        <begin position="42"/>
        <end position="58"/>
    </location>
</feature>
<evidence type="ECO:0000256" key="8">
    <source>
        <dbReference type="ARBA" id="ARBA00022692"/>
    </source>
</evidence>
<feature type="transmembrane region" description="Helical" evidence="16">
    <location>
        <begin position="142"/>
        <end position="160"/>
    </location>
</feature>
<evidence type="ECO:0000256" key="15">
    <source>
        <dbReference type="RuleBase" id="RU003750"/>
    </source>
</evidence>
<evidence type="ECO:0000256" key="1">
    <source>
        <dbReference type="ARBA" id="ARBA00000287"/>
    </source>
</evidence>
<accession>A0ABY8LGB6</accession>
<evidence type="ECO:0000256" key="14">
    <source>
        <dbReference type="ARBA" id="ARBA00032361"/>
    </source>
</evidence>
<organism evidence="17 18">
    <name type="scientific">Jannaschia ovalis</name>
    <dbReference type="NCBI Taxonomy" id="3038773"/>
    <lineage>
        <taxon>Bacteria</taxon>
        <taxon>Pseudomonadati</taxon>
        <taxon>Pseudomonadota</taxon>
        <taxon>Alphaproteobacteria</taxon>
        <taxon>Rhodobacterales</taxon>
        <taxon>Roseobacteraceae</taxon>
        <taxon>Jannaschia</taxon>
    </lineage>
</organism>
<dbReference type="InterPro" id="IPR048254">
    <property type="entry name" value="CDP_ALCOHOL_P_TRANSF_CS"/>
</dbReference>
<gene>
    <name evidence="17" type="primary">pssA</name>
    <name evidence="17" type="ORF">P8627_03770</name>
</gene>
<dbReference type="InterPro" id="IPR050324">
    <property type="entry name" value="CDP-alcohol_PTase-I"/>
</dbReference>
<keyword evidence="18" id="KW-1185">Reference proteome</keyword>
<keyword evidence="8 16" id="KW-0812">Transmembrane</keyword>
<dbReference type="Proteomes" id="UP001243420">
    <property type="component" value="Chromosome"/>
</dbReference>
<evidence type="ECO:0000256" key="11">
    <source>
        <dbReference type="ARBA" id="ARBA00023136"/>
    </source>
</evidence>